<gene>
    <name evidence="1" type="ORF">EHQ64_17495</name>
</gene>
<accession>A0A4R9K3L0</accession>
<dbReference type="OrthoDB" id="332703at2"/>
<dbReference type="AlphaFoldDB" id="A0A4R9K3L0"/>
<comment type="caution">
    <text evidence="1">The sequence shown here is derived from an EMBL/GenBank/DDBJ whole genome shotgun (WGS) entry which is preliminary data.</text>
</comment>
<sequence>MKSFVEVTTNPIHPEYKDVSTPGTEFPFHPWLASKVREKLGREDLRLQLSEISCEEPSCPVTETRIEVIDTNSGKTVSFLRFGRKKEQINKLDLELSLRKSRNL</sequence>
<reference evidence="1" key="1">
    <citation type="journal article" date="2019" name="PLoS Negl. Trop. Dis.">
        <title>Revisiting the worldwide diversity of Leptospira species in the environment.</title>
        <authorList>
            <person name="Vincent A.T."/>
            <person name="Schiettekatte O."/>
            <person name="Bourhy P."/>
            <person name="Veyrier F.J."/>
            <person name="Picardeau M."/>
        </authorList>
    </citation>
    <scope>NUCLEOTIDE SEQUENCE [LARGE SCALE GENOMIC DNA]</scope>
    <source>
        <strain evidence="1">201702455</strain>
    </source>
</reference>
<protein>
    <submittedName>
        <fullName evidence="1">Uncharacterized protein</fullName>
    </submittedName>
</protein>
<dbReference type="Proteomes" id="UP000297762">
    <property type="component" value="Unassembled WGS sequence"/>
</dbReference>
<evidence type="ECO:0000313" key="1">
    <source>
        <dbReference type="EMBL" id="TGL58837.1"/>
    </source>
</evidence>
<dbReference type="EMBL" id="RQGF01000035">
    <property type="protein sequence ID" value="TGL58837.1"/>
    <property type="molecule type" value="Genomic_DNA"/>
</dbReference>
<dbReference type="RefSeq" id="WP_135651083.1">
    <property type="nucleotide sequence ID" value="NZ_RQGF01000035.1"/>
</dbReference>
<name>A0A4R9K3L0_9LEPT</name>
<evidence type="ECO:0000313" key="2">
    <source>
        <dbReference type="Proteomes" id="UP000297762"/>
    </source>
</evidence>
<organism evidence="1 2">
    <name type="scientific">Leptospira sarikeiensis</name>
    <dbReference type="NCBI Taxonomy" id="2484943"/>
    <lineage>
        <taxon>Bacteria</taxon>
        <taxon>Pseudomonadati</taxon>
        <taxon>Spirochaetota</taxon>
        <taxon>Spirochaetia</taxon>
        <taxon>Leptospirales</taxon>
        <taxon>Leptospiraceae</taxon>
        <taxon>Leptospira</taxon>
    </lineage>
</organism>
<proteinExistence type="predicted"/>
<keyword evidence="2" id="KW-1185">Reference proteome</keyword>